<dbReference type="Proteomes" id="UP000801428">
    <property type="component" value="Unassembled WGS sequence"/>
</dbReference>
<sequence>MVMEPDDSHIQWEEKISIEPDLGDQRRSTYKALPAPPKTPKRVMMKYRFSGVFPFIFSLGAFILPLLVVLADHRINAVQGQYLIAINTSAVGKNIITFERADATTTDSPSNTDSSSSTLHPTSTSDPLRELSDTLDNLSGNLTAAINAGLGRATNDAIQSFSDQIVKQDHFFVYLQKLCFSNHIALDGSNGSEGQAISCHSWEQAEEYVSNLSKDIHSSIVIGQTRISIPLLTEVMSSSGYLLKGLSRVRKAVFAFLILTLIGSMASTVSIVPAVCFPQSRLLVYLNGMSSALATACAIVAAVLLSTIFVLTGLVNNFSNTVGIQIERGATALLFVWLSAVFAGFSMLYWTTVWFVETRKSSFVKRHRDEDEIGNWKGMGKEVWRDIKGRRRRSSIRDDI</sequence>
<feature type="transmembrane region" description="Helical" evidence="2">
    <location>
        <begin position="334"/>
        <end position="356"/>
    </location>
</feature>
<dbReference type="GO" id="GO:0051285">
    <property type="term" value="C:cell cortex of cell tip"/>
    <property type="evidence" value="ECO:0007669"/>
    <property type="project" value="TreeGrafter"/>
</dbReference>
<evidence type="ECO:0008006" key="5">
    <source>
        <dbReference type="Google" id="ProtNLM"/>
    </source>
</evidence>
<keyword evidence="2" id="KW-1133">Transmembrane helix</keyword>
<dbReference type="AlphaFoldDB" id="A0A9P4TKI9"/>
<feature type="transmembrane region" description="Helical" evidence="2">
    <location>
        <begin position="289"/>
        <end position="314"/>
    </location>
</feature>
<evidence type="ECO:0000256" key="1">
    <source>
        <dbReference type="SAM" id="MobiDB-lite"/>
    </source>
</evidence>
<feature type="region of interest" description="Disordered" evidence="1">
    <location>
        <begin position="103"/>
        <end position="127"/>
    </location>
</feature>
<keyword evidence="4" id="KW-1185">Reference proteome</keyword>
<evidence type="ECO:0000313" key="3">
    <source>
        <dbReference type="EMBL" id="KAF3007740.1"/>
    </source>
</evidence>
<dbReference type="OrthoDB" id="4159154at2759"/>
<organism evidence="3 4">
    <name type="scientific">Curvularia kusanoi</name>
    <name type="common">Cochliobolus kusanoi</name>
    <dbReference type="NCBI Taxonomy" id="90978"/>
    <lineage>
        <taxon>Eukaryota</taxon>
        <taxon>Fungi</taxon>
        <taxon>Dikarya</taxon>
        <taxon>Ascomycota</taxon>
        <taxon>Pezizomycotina</taxon>
        <taxon>Dothideomycetes</taxon>
        <taxon>Pleosporomycetidae</taxon>
        <taxon>Pleosporales</taxon>
        <taxon>Pleosporineae</taxon>
        <taxon>Pleosporaceae</taxon>
        <taxon>Curvularia</taxon>
    </lineage>
</organism>
<dbReference type="PANTHER" id="PTHR28019">
    <property type="entry name" value="CELL MEMBRANE PROTEIN YLR413W-RELATED"/>
    <property type="match status" value="1"/>
</dbReference>
<dbReference type="GO" id="GO:0031505">
    <property type="term" value="P:fungal-type cell wall organization"/>
    <property type="evidence" value="ECO:0007669"/>
    <property type="project" value="TreeGrafter"/>
</dbReference>
<name>A0A9P4TKI9_CURKU</name>
<accession>A0A9P4TKI9</accession>
<evidence type="ECO:0000313" key="4">
    <source>
        <dbReference type="Proteomes" id="UP000801428"/>
    </source>
</evidence>
<gene>
    <name evidence="3" type="ORF">E8E13_009930</name>
</gene>
<feature type="transmembrane region" description="Helical" evidence="2">
    <location>
        <begin position="252"/>
        <end position="277"/>
    </location>
</feature>
<feature type="compositionally biased region" description="Low complexity" evidence="1">
    <location>
        <begin position="104"/>
        <end position="126"/>
    </location>
</feature>
<comment type="caution">
    <text evidence="3">The sequence shown here is derived from an EMBL/GenBank/DDBJ whole genome shotgun (WGS) entry which is preliminary data.</text>
</comment>
<proteinExistence type="predicted"/>
<keyword evidence="2" id="KW-0472">Membrane</keyword>
<dbReference type="GO" id="GO:0005886">
    <property type="term" value="C:plasma membrane"/>
    <property type="evidence" value="ECO:0007669"/>
    <property type="project" value="TreeGrafter"/>
</dbReference>
<dbReference type="EMBL" id="SWKU01000004">
    <property type="protein sequence ID" value="KAF3007740.1"/>
    <property type="molecule type" value="Genomic_DNA"/>
</dbReference>
<dbReference type="InterPro" id="IPR052413">
    <property type="entry name" value="SUR7_domain"/>
</dbReference>
<evidence type="ECO:0000256" key="2">
    <source>
        <dbReference type="SAM" id="Phobius"/>
    </source>
</evidence>
<feature type="transmembrane region" description="Helical" evidence="2">
    <location>
        <begin position="51"/>
        <end position="71"/>
    </location>
</feature>
<protein>
    <recommendedName>
        <fullName evidence="5">Sur7 protein</fullName>
    </recommendedName>
</protein>
<reference evidence="3" key="1">
    <citation type="submission" date="2019-04" db="EMBL/GenBank/DDBJ databases">
        <title>Sequencing of skin fungus with MAO and IRED activity.</title>
        <authorList>
            <person name="Marsaioli A.J."/>
            <person name="Bonatto J.M.C."/>
            <person name="Reis Junior O."/>
        </authorList>
    </citation>
    <scope>NUCLEOTIDE SEQUENCE</scope>
    <source>
        <strain evidence="3">30M1</strain>
    </source>
</reference>
<dbReference type="PANTHER" id="PTHR28019:SF2">
    <property type="entry name" value="CELL MEMBRANE PROTEIN YLR413W-RELATED"/>
    <property type="match status" value="1"/>
</dbReference>
<keyword evidence="2" id="KW-0812">Transmembrane</keyword>